<evidence type="ECO:0000256" key="6">
    <source>
        <dbReference type="ARBA" id="ARBA00047989"/>
    </source>
</evidence>
<sequence>MLFLPEEALAPNVFCFTTSVQGGVSDDAYKSFNLAMHVQDNEHRVATNRQLLHAIIVQQALNISTSAKLPLIAPIKWLNQQHSNVISDYDSAISPTSNAACDAIYSTRINTPLAVMTADCLPIIIACTKSGQIAAIHAGWRGLLNGVLNETVTKFSDKTSLTVWIGPSISPAHFHISDDIIAQFSNYKDAILPAATAGKYHVDLAQIARKLLADLKVPTIQKSPICTYSSEYCFSHRRASHQGLQQTGRMATVVLRV</sequence>
<dbReference type="eggNOG" id="COG1496">
    <property type="taxonomic scope" value="Bacteria"/>
</dbReference>
<name>H5TCS4_9ALTE</name>
<dbReference type="InterPro" id="IPR038371">
    <property type="entry name" value="Cu_polyphenol_OxRdtase_sf"/>
</dbReference>
<dbReference type="InterPro" id="IPR003730">
    <property type="entry name" value="Cu_polyphenol_OxRdtase"/>
</dbReference>
<dbReference type="GO" id="GO:0005507">
    <property type="term" value="F:copper ion binding"/>
    <property type="evidence" value="ECO:0007669"/>
    <property type="project" value="TreeGrafter"/>
</dbReference>
<comment type="catalytic activity">
    <reaction evidence="6">
        <text>adenosine + H2O + H(+) = inosine + NH4(+)</text>
        <dbReference type="Rhea" id="RHEA:24408"/>
        <dbReference type="ChEBI" id="CHEBI:15377"/>
        <dbReference type="ChEBI" id="CHEBI:15378"/>
        <dbReference type="ChEBI" id="CHEBI:16335"/>
        <dbReference type="ChEBI" id="CHEBI:17596"/>
        <dbReference type="ChEBI" id="CHEBI:28938"/>
        <dbReference type="EC" id="3.5.4.4"/>
    </reaction>
    <physiologicalReaction direction="left-to-right" evidence="6">
        <dbReference type="Rhea" id="RHEA:24409"/>
    </physiologicalReaction>
</comment>
<comment type="similarity">
    <text evidence="2 9">Belongs to the purine nucleoside phosphorylase YfiH/LACC1 family.</text>
</comment>
<dbReference type="PANTHER" id="PTHR30616:SF3">
    <property type="entry name" value="PURINE NUCLEOSIDE PHOSPHORYLASE"/>
    <property type="match status" value="1"/>
</dbReference>
<dbReference type="CDD" id="cd16833">
    <property type="entry name" value="YfiH"/>
    <property type="match status" value="1"/>
</dbReference>
<dbReference type="Proteomes" id="UP000053586">
    <property type="component" value="Unassembled WGS sequence"/>
</dbReference>
<dbReference type="InterPro" id="IPR011324">
    <property type="entry name" value="Cytotoxic_necrot_fac-like_cat"/>
</dbReference>
<proteinExistence type="inferred from homology"/>
<dbReference type="AlphaFoldDB" id="H5TCS4"/>
<keyword evidence="5" id="KW-0862">Zinc</keyword>
<dbReference type="NCBIfam" id="TIGR00726">
    <property type="entry name" value="peptidoglycan editing factor PgeF"/>
    <property type="match status" value="1"/>
</dbReference>
<evidence type="ECO:0000256" key="3">
    <source>
        <dbReference type="ARBA" id="ARBA00022679"/>
    </source>
</evidence>
<dbReference type="EMBL" id="BAET01000021">
    <property type="protein sequence ID" value="GAB56101.1"/>
    <property type="molecule type" value="Genomic_DNA"/>
</dbReference>
<dbReference type="RefSeq" id="WP_006005897.1">
    <property type="nucleotide sequence ID" value="NZ_BAET01000021.1"/>
</dbReference>
<keyword evidence="11" id="KW-1185">Reference proteome</keyword>
<protein>
    <recommendedName>
        <fullName evidence="9">Purine nucleoside phosphorylase</fullName>
    </recommendedName>
</protein>
<comment type="caution">
    <text evidence="10">The sequence shown here is derived from an EMBL/GenBank/DDBJ whole genome shotgun (WGS) entry which is preliminary data.</text>
</comment>
<keyword evidence="4" id="KW-0479">Metal-binding</keyword>
<accession>H5TCS4</accession>
<dbReference type="GO" id="GO:0017061">
    <property type="term" value="F:S-methyl-5-thioadenosine phosphorylase activity"/>
    <property type="evidence" value="ECO:0007669"/>
    <property type="project" value="UniProtKB-EC"/>
</dbReference>
<dbReference type="OrthoDB" id="4279at2"/>
<reference evidence="10 11" key="2">
    <citation type="journal article" date="2017" name="Antonie Van Leeuwenhoek">
        <title>Rhizobium rhizosphaerae sp. nov., a novel species isolated from rice rhizosphere.</title>
        <authorList>
            <person name="Zhao J.J."/>
            <person name="Zhang J."/>
            <person name="Zhang R.J."/>
            <person name="Zhang C.W."/>
            <person name="Yin H.Q."/>
            <person name="Zhang X.X."/>
        </authorList>
    </citation>
    <scope>NUCLEOTIDE SEQUENCE [LARGE SCALE GENOMIC DNA]</scope>
    <source>
        <strain evidence="10 11">ACAM 611</strain>
    </source>
</reference>
<evidence type="ECO:0000256" key="7">
    <source>
        <dbReference type="ARBA" id="ARBA00048968"/>
    </source>
</evidence>
<evidence type="ECO:0000256" key="2">
    <source>
        <dbReference type="ARBA" id="ARBA00007353"/>
    </source>
</evidence>
<evidence type="ECO:0000256" key="5">
    <source>
        <dbReference type="ARBA" id="ARBA00022833"/>
    </source>
</evidence>
<evidence type="ECO:0000256" key="1">
    <source>
        <dbReference type="ARBA" id="ARBA00000553"/>
    </source>
</evidence>
<evidence type="ECO:0000256" key="4">
    <source>
        <dbReference type="ARBA" id="ARBA00022723"/>
    </source>
</evidence>
<comment type="catalytic activity">
    <reaction evidence="8">
        <text>S-methyl-5'-thioadenosine + phosphate = 5-(methylsulfanyl)-alpha-D-ribose 1-phosphate + adenine</text>
        <dbReference type="Rhea" id="RHEA:11852"/>
        <dbReference type="ChEBI" id="CHEBI:16708"/>
        <dbReference type="ChEBI" id="CHEBI:17509"/>
        <dbReference type="ChEBI" id="CHEBI:43474"/>
        <dbReference type="ChEBI" id="CHEBI:58533"/>
        <dbReference type="EC" id="2.4.2.28"/>
    </reaction>
    <physiologicalReaction direction="left-to-right" evidence="8">
        <dbReference type="Rhea" id="RHEA:11853"/>
    </physiologicalReaction>
</comment>
<keyword evidence="3" id="KW-0808">Transferase</keyword>
<comment type="catalytic activity">
    <reaction evidence="7">
        <text>adenosine + phosphate = alpha-D-ribose 1-phosphate + adenine</text>
        <dbReference type="Rhea" id="RHEA:27642"/>
        <dbReference type="ChEBI" id="CHEBI:16335"/>
        <dbReference type="ChEBI" id="CHEBI:16708"/>
        <dbReference type="ChEBI" id="CHEBI:43474"/>
        <dbReference type="ChEBI" id="CHEBI:57720"/>
        <dbReference type="EC" id="2.4.2.1"/>
    </reaction>
    <physiologicalReaction direction="left-to-right" evidence="7">
        <dbReference type="Rhea" id="RHEA:27643"/>
    </physiologicalReaction>
</comment>
<dbReference type="Pfam" id="PF02578">
    <property type="entry name" value="Cu-oxidase_4"/>
    <property type="match status" value="1"/>
</dbReference>
<gene>
    <name evidence="10" type="primary">yfiH</name>
    <name evidence="10" type="ORF">GPUN_1986</name>
</gene>
<dbReference type="Gene3D" id="3.60.140.10">
    <property type="entry name" value="CNF1/YfiH-like putative cysteine hydrolases"/>
    <property type="match status" value="1"/>
</dbReference>
<reference evidence="10 11" key="1">
    <citation type="journal article" date="2012" name="J. Bacteriol.">
        <title>Genome sequence of proteorhodopsin-containing sea ice bacterium Glaciecola punicea ACAM 611T.</title>
        <authorList>
            <person name="Qin Q.-L."/>
            <person name="Xie B.-B."/>
            <person name="Shu Y.-L."/>
            <person name="Rong J.-C."/>
            <person name="Zhao D.-L."/>
            <person name="Zhang X.-Y."/>
            <person name="Chen X.-L."/>
            <person name="Zhou B.-C."/>
            <person name="Zhanga Y.-Z."/>
        </authorList>
    </citation>
    <scope>NUCLEOTIDE SEQUENCE [LARGE SCALE GENOMIC DNA]</scope>
    <source>
        <strain evidence="10 11">ACAM 611</strain>
    </source>
</reference>
<organism evidence="10 11">
    <name type="scientific">Glaciecola punicea ACAM 611</name>
    <dbReference type="NCBI Taxonomy" id="1121923"/>
    <lineage>
        <taxon>Bacteria</taxon>
        <taxon>Pseudomonadati</taxon>
        <taxon>Pseudomonadota</taxon>
        <taxon>Gammaproteobacteria</taxon>
        <taxon>Alteromonadales</taxon>
        <taxon>Alteromonadaceae</taxon>
        <taxon>Glaciecola</taxon>
    </lineage>
</organism>
<dbReference type="PANTHER" id="PTHR30616">
    <property type="entry name" value="UNCHARACTERIZED PROTEIN YFIH"/>
    <property type="match status" value="1"/>
</dbReference>
<evidence type="ECO:0000256" key="9">
    <source>
        <dbReference type="RuleBase" id="RU361274"/>
    </source>
</evidence>
<dbReference type="SUPFAM" id="SSF64438">
    <property type="entry name" value="CNF1/YfiH-like putative cysteine hydrolases"/>
    <property type="match status" value="1"/>
</dbReference>
<evidence type="ECO:0000313" key="11">
    <source>
        <dbReference type="Proteomes" id="UP000053586"/>
    </source>
</evidence>
<evidence type="ECO:0000313" key="10">
    <source>
        <dbReference type="EMBL" id="GAB56101.1"/>
    </source>
</evidence>
<dbReference type="STRING" id="56804.BAE46_10835"/>
<comment type="catalytic activity">
    <reaction evidence="1">
        <text>inosine + phosphate = alpha-D-ribose 1-phosphate + hypoxanthine</text>
        <dbReference type="Rhea" id="RHEA:27646"/>
        <dbReference type="ChEBI" id="CHEBI:17368"/>
        <dbReference type="ChEBI" id="CHEBI:17596"/>
        <dbReference type="ChEBI" id="CHEBI:43474"/>
        <dbReference type="ChEBI" id="CHEBI:57720"/>
        <dbReference type="EC" id="2.4.2.1"/>
    </reaction>
    <physiologicalReaction direction="left-to-right" evidence="1">
        <dbReference type="Rhea" id="RHEA:27647"/>
    </physiologicalReaction>
</comment>
<evidence type="ECO:0000256" key="8">
    <source>
        <dbReference type="ARBA" id="ARBA00049893"/>
    </source>
</evidence>